<dbReference type="EMBL" id="CAADFW010000052">
    <property type="protein sequence ID" value="VFK61014.1"/>
    <property type="molecule type" value="Genomic_DNA"/>
</dbReference>
<reference evidence="1" key="1">
    <citation type="submission" date="2019-02" db="EMBL/GenBank/DDBJ databases">
        <authorList>
            <person name="Gruber-Vodicka R. H."/>
            <person name="Seah K. B. B."/>
        </authorList>
    </citation>
    <scope>NUCLEOTIDE SEQUENCE</scope>
    <source>
        <strain evidence="1">BECK_BZ125</strain>
        <strain evidence="2">BECK_BZ126</strain>
    </source>
</reference>
<dbReference type="AlphaFoldDB" id="A0A450YUE7"/>
<evidence type="ECO:0000313" key="2">
    <source>
        <dbReference type="EMBL" id="VFK61014.1"/>
    </source>
</evidence>
<organism evidence="1">
    <name type="scientific">Candidatus Kentrum sp. TC</name>
    <dbReference type="NCBI Taxonomy" id="2126339"/>
    <lineage>
        <taxon>Bacteria</taxon>
        <taxon>Pseudomonadati</taxon>
        <taxon>Pseudomonadota</taxon>
        <taxon>Gammaproteobacteria</taxon>
        <taxon>Candidatus Kentrum</taxon>
    </lineage>
</organism>
<evidence type="ECO:0000313" key="1">
    <source>
        <dbReference type="EMBL" id="VFK45190.1"/>
    </source>
</evidence>
<proteinExistence type="predicted"/>
<protein>
    <submittedName>
        <fullName evidence="1">Uncharacterized protein</fullName>
    </submittedName>
</protein>
<dbReference type="EMBL" id="CAADFT010000044">
    <property type="protein sequence ID" value="VFK45190.1"/>
    <property type="molecule type" value="Genomic_DNA"/>
</dbReference>
<sequence length="101" mass="11790">MYAIRILFEVEKQELKKTNAMITAKDGSSHWEWSIRHLFHIRTASLEELRAMKERGELATTRANAETVDMPDGFWDGAKLLAPIKKKQPLRVDLFEEPYFP</sequence>
<accession>A0A450YUE7</accession>
<gene>
    <name evidence="1" type="ORF">BECKTC1821E_GA0114239_104414</name>
    <name evidence="2" type="ORF">BECKTC1821F_GA0114240_105214</name>
</gene>
<name>A0A450YUE7_9GAMM</name>